<keyword evidence="3" id="KW-0378">Hydrolase</keyword>
<dbReference type="InterPro" id="IPR029058">
    <property type="entry name" value="AB_hydrolase_fold"/>
</dbReference>
<dbReference type="InterPro" id="IPR051601">
    <property type="entry name" value="Serine_prot/Carboxylest_S33"/>
</dbReference>
<evidence type="ECO:0000259" key="4">
    <source>
        <dbReference type="Pfam" id="PF08386"/>
    </source>
</evidence>
<dbReference type="AlphaFoldDB" id="A0A6J7GQ02"/>
<dbReference type="GO" id="GO:0016787">
    <property type="term" value="F:hydrolase activity"/>
    <property type="evidence" value="ECO:0007669"/>
    <property type="project" value="UniProtKB-KW"/>
</dbReference>
<dbReference type="PANTHER" id="PTHR43248">
    <property type="entry name" value="2-SUCCINYL-6-HYDROXY-2,4-CYCLOHEXADIENE-1-CARBOXYLATE SYNTHASE"/>
    <property type="match status" value="1"/>
</dbReference>
<name>A0A6J7GQ02_9ZZZZ</name>
<evidence type="ECO:0000256" key="3">
    <source>
        <dbReference type="ARBA" id="ARBA00022801"/>
    </source>
</evidence>
<evidence type="ECO:0000313" key="5">
    <source>
        <dbReference type="EMBL" id="CAB4909036.1"/>
    </source>
</evidence>
<gene>
    <name evidence="5" type="ORF">UFOPK3495_01456</name>
</gene>
<dbReference type="Pfam" id="PF08386">
    <property type="entry name" value="Abhydrolase_4"/>
    <property type="match status" value="1"/>
</dbReference>
<keyword evidence="2" id="KW-0732">Signal</keyword>
<sequence>MRKGLSLVALAVVGSLSLASCSSEQPTVAVPSPVFTPAIASNLEAYYKQPVKWTDCGGASCTKVKVPLDYQNPSNGSTTLAVTKLAATGDSQGALFVNPGGPGGSGFDYAKSARQALSESVNEHFDIIGVDPRGVSKSDPVTCLTDRQQDVLAASNSNPQTPAEVIAIQALSKIPSVGCVKYASPRYEFVSTENVARDFDIVRAVVKNESFNFLGKSYGTSIGARYAQLFPDRVGRMVLDGVLPVELDLAAVTKGQASGFEEAFRHFSADCGSHDDCPYAGNTSQVASKIRNFIQGLDASPLKVGSRNLNTSLASSAVLSYLYFPAKDYPKLRSALDDAVNSHKGASLLALLDNRTGRQENGHYADNSTAAFYAVTCLDRQYAGTVADVGSLAKQWQTTTPTFGPSLAWGMLSCSNWPATGPKPTQSLAFEDTAPVLVVATSHDPATPAFWAKKLAGQLPQSALLTWDAYNHTAYRQGSGCIDTAVDTYLLRGTVPSANLKC</sequence>
<dbReference type="PANTHER" id="PTHR43248:SF29">
    <property type="entry name" value="TRIPEPTIDYL AMINOPEPTIDASE"/>
    <property type="match status" value="1"/>
</dbReference>
<dbReference type="SUPFAM" id="SSF53474">
    <property type="entry name" value="alpha/beta-Hydrolases"/>
    <property type="match status" value="1"/>
</dbReference>
<feature type="domain" description="Peptidase S33 tripeptidyl aminopeptidase-like C-terminal" evidence="4">
    <location>
        <begin position="401"/>
        <end position="502"/>
    </location>
</feature>
<evidence type="ECO:0000256" key="1">
    <source>
        <dbReference type="ARBA" id="ARBA00010088"/>
    </source>
</evidence>
<reference evidence="5" key="1">
    <citation type="submission" date="2020-05" db="EMBL/GenBank/DDBJ databases">
        <authorList>
            <person name="Chiriac C."/>
            <person name="Salcher M."/>
            <person name="Ghai R."/>
            <person name="Kavagutti S V."/>
        </authorList>
    </citation>
    <scope>NUCLEOTIDE SEQUENCE</scope>
</reference>
<protein>
    <submittedName>
        <fullName evidence="5">Unannotated protein</fullName>
    </submittedName>
</protein>
<accession>A0A6J7GQ02</accession>
<dbReference type="EMBL" id="CAFBMC010000102">
    <property type="protein sequence ID" value="CAB4909036.1"/>
    <property type="molecule type" value="Genomic_DNA"/>
</dbReference>
<dbReference type="Gene3D" id="3.40.50.1820">
    <property type="entry name" value="alpha/beta hydrolase"/>
    <property type="match status" value="1"/>
</dbReference>
<proteinExistence type="inferred from homology"/>
<dbReference type="PROSITE" id="PS51257">
    <property type="entry name" value="PROKAR_LIPOPROTEIN"/>
    <property type="match status" value="1"/>
</dbReference>
<evidence type="ECO:0000256" key="2">
    <source>
        <dbReference type="ARBA" id="ARBA00022729"/>
    </source>
</evidence>
<comment type="similarity">
    <text evidence="1">Belongs to the peptidase S33 family.</text>
</comment>
<organism evidence="5">
    <name type="scientific">freshwater metagenome</name>
    <dbReference type="NCBI Taxonomy" id="449393"/>
    <lineage>
        <taxon>unclassified sequences</taxon>
        <taxon>metagenomes</taxon>
        <taxon>ecological metagenomes</taxon>
    </lineage>
</organism>
<dbReference type="InterPro" id="IPR013595">
    <property type="entry name" value="Pept_S33_TAP-like_C"/>
</dbReference>